<dbReference type="Gene3D" id="2.40.420.20">
    <property type="match status" value="1"/>
</dbReference>
<evidence type="ECO:0000256" key="1">
    <source>
        <dbReference type="SAM" id="Coils"/>
    </source>
</evidence>
<accession>A0ABX1VG04</accession>
<name>A0ABX1VG04_9PLAN</name>
<feature type="domain" description="Multidrug resistance protein MdtA-like barrel-sandwich hybrid" evidence="3">
    <location>
        <begin position="138"/>
        <end position="321"/>
    </location>
</feature>
<organism evidence="4 5">
    <name type="scientific">Alienimonas chondri</name>
    <dbReference type="NCBI Taxonomy" id="2681879"/>
    <lineage>
        <taxon>Bacteria</taxon>
        <taxon>Pseudomonadati</taxon>
        <taxon>Planctomycetota</taxon>
        <taxon>Planctomycetia</taxon>
        <taxon>Planctomycetales</taxon>
        <taxon>Planctomycetaceae</taxon>
        <taxon>Alienimonas</taxon>
    </lineage>
</organism>
<evidence type="ECO:0000256" key="2">
    <source>
        <dbReference type="SAM" id="MobiDB-lite"/>
    </source>
</evidence>
<evidence type="ECO:0000313" key="5">
    <source>
        <dbReference type="Proteomes" id="UP000609651"/>
    </source>
</evidence>
<dbReference type="SUPFAM" id="SSF111369">
    <property type="entry name" value="HlyD-like secretion proteins"/>
    <property type="match status" value="1"/>
</dbReference>
<comment type="caution">
    <text evidence="4">The sequence shown here is derived from an EMBL/GenBank/DDBJ whole genome shotgun (WGS) entry which is preliminary data.</text>
</comment>
<dbReference type="Proteomes" id="UP000609651">
    <property type="component" value="Unassembled WGS sequence"/>
</dbReference>
<feature type="compositionally biased region" description="Basic and acidic residues" evidence="2">
    <location>
        <begin position="58"/>
        <end position="70"/>
    </location>
</feature>
<feature type="region of interest" description="Disordered" evidence="2">
    <location>
        <begin position="1"/>
        <end position="70"/>
    </location>
</feature>
<feature type="region of interest" description="Disordered" evidence="2">
    <location>
        <begin position="507"/>
        <end position="565"/>
    </location>
</feature>
<gene>
    <name evidence="4" type="ORF">LzC2_31390</name>
</gene>
<evidence type="ECO:0000259" key="3">
    <source>
        <dbReference type="Pfam" id="PF25917"/>
    </source>
</evidence>
<dbReference type="PANTHER" id="PTHR30469">
    <property type="entry name" value="MULTIDRUG RESISTANCE PROTEIN MDTA"/>
    <property type="match status" value="1"/>
</dbReference>
<evidence type="ECO:0000313" key="4">
    <source>
        <dbReference type="EMBL" id="NNJ27042.1"/>
    </source>
</evidence>
<dbReference type="Gene3D" id="1.10.287.470">
    <property type="entry name" value="Helix hairpin bin"/>
    <property type="match status" value="1"/>
</dbReference>
<protein>
    <recommendedName>
        <fullName evidence="3">Multidrug resistance protein MdtA-like barrel-sandwich hybrid domain-containing protein</fullName>
    </recommendedName>
</protein>
<sequence>MSDLSATAPPPADQAVEDPFADSVEPSPKRTGADAVRSADAAPPKKTHATEALSVHPTAHERYERTPKSDRRKWIDAGVSLALVAVGIAALVILKNLKEPARPVNRVSPAPLVEVAEITPHVGGLDVTSDGVVVPYRLINVGAEVAGRVVSMDPSLRSGRYVTAGQTLLTIDPETYRLEVKRLDAEVRSADRKLAELEVQIENARGTVSIAKKDAELAAGDTARQERLQERGSGSIAAVEQARRTQLQAVDRYQTANSSLKLLTAQREGLEVQKELTETALERARLDLSRTEVKSPVDGIVVSSDVEEGGRVQVGGALFTVNDTSQAEVRTNLQMKDVAWILAHPPEGTRATDDTPEMSADAAAYALPSVPVTVNYELAGNVYTWDGILSRAAGAGIDERTRTVPCLVRVANPRSVSMKGGSGSLPVAGPRALARGMFVSVQVHTEPAEPLLEVPEEAVRPGNRVWAVRDGKLIIAELPVAAIVGGKVLVPPAGASLKPGDRVVTSPLPAATPGMSVRVAGDPDPEAPQTPDAGAVADDEVDADGASPRPAGVAEAAAGGPAEES</sequence>
<proteinExistence type="predicted"/>
<dbReference type="RefSeq" id="WP_171188677.1">
    <property type="nucleotide sequence ID" value="NZ_WTPX01000116.1"/>
</dbReference>
<keyword evidence="1" id="KW-0175">Coiled coil</keyword>
<reference evidence="4 5" key="1">
    <citation type="journal article" date="2020" name="Syst. Appl. Microbiol.">
        <title>Alienimonas chondri sp. nov., a novel planctomycete isolated from the biofilm of the red alga Chondrus crispus.</title>
        <authorList>
            <person name="Vitorino I."/>
            <person name="Albuquerque L."/>
            <person name="Wiegand S."/>
            <person name="Kallscheuer N."/>
            <person name="da Costa M.S."/>
            <person name="Lobo-da-Cunha A."/>
            <person name="Jogler C."/>
            <person name="Lage O.M."/>
        </authorList>
    </citation>
    <scope>NUCLEOTIDE SEQUENCE [LARGE SCALE GENOMIC DNA]</scope>
    <source>
        <strain evidence="4 5">LzC2</strain>
    </source>
</reference>
<dbReference type="Pfam" id="PF25917">
    <property type="entry name" value="BSH_RND"/>
    <property type="match status" value="1"/>
</dbReference>
<dbReference type="Gene3D" id="2.40.50.100">
    <property type="match status" value="1"/>
</dbReference>
<dbReference type="Gene3D" id="2.40.30.170">
    <property type="match status" value="1"/>
</dbReference>
<feature type="compositionally biased region" description="Low complexity" evidence="2">
    <location>
        <begin position="544"/>
        <end position="565"/>
    </location>
</feature>
<keyword evidence="5" id="KW-1185">Reference proteome</keyword>
<dbReference type="EMBL" id="WTPX01000116">
    <property type="protein sequence ID" value="NNJ27042.1"/>
    <property type="molecule type" value="Genomic_DNA"/>
</dbReference>
<dbReference type="InterPro" id="IPR058625">
    <property type="entry name" value="MdtA-like_BSH"/>
</dbReference>
<feature type="coiled-coil region" evidence="1">
    <location>
        <begin position="180"/>
        <end position="214"/>
    </location>
</feature>